<protein>
    <submittedName>
        <fullName evidence="2">Uncharacterized protein</fullName>
    </submittedName>
</protein>
<reference evidence="2 3" key="1">
    <citation type="submission" date="2012-02" db="EMBL/GenBank/DDBJ databases">
        <title>Improved High-Quality Draft sequence of Microvirga sp. WSM3557.</title>
        <authorList>
            <consortium name="US DOE Joint Genome Institute"/>
            <person name="Lucas S."/>
            <person name="Han J."/>
            <person name="Lapidus A."/>
            <person name="Cheng J.-F."/>
            <person name="Goodwin L."/>
            <person name="Pitluck S."/>
            <person name="Peters L."/>
            <person name="Zhang X."/>
            <person name="Detter J.C."/>
            <person name="Han C."/>
            <person name="Tapia R."/>
            <person name="Land M."/>
            <person name="Hauser L."/>
            <person name="Kyrpides N."/>
            <person name="Ivanova N."/>
            <person name="Pagani I."/>
            <person name="Brau L."/>
            <person name="Yates R."/>
            <person name="O'Hara G."/>
            <person name="Rui T."/>
            <person name="Howieson J."/>
            <person name="Reeve W."/>
            <person name="Woyke T."/>
        </authorList>
    </citation>
    <scope>NUCLEOTIDE SEQUENCE [LARGE SCALE GENOMIC DNA]</scope>
    <source>
        <strain evidence="2 3">WSM3557</strain>
    </source>
</reference>
<keyword evidence="3" id="KW-1185">Reference proteome</keyword>
<keyword evidence="1" id="KW-0812">Transmembrane</keyword>
<dbReference type="HOGENOM" id="CLU_3345973_0_0_5"/>
<dbReference type="EMBL" id="JH660640">
    <property type="protein sequence ID" value="EIM29829.1"/>
    <property type="molecule type" value="Genomic_DNA"/>
</dbReference>
<dbReference type="Proteomes" id="UP000003947">
    <property type="component" value="Unassembled WGS sequence"/>
</dbReference>
<accession>I4Z0T7</accession>
<feature type="transmembrane region" description="Helical" evidence="1">
    <location>
        <begin position="6"/>
        <end position="26"/>
    </location>
</feature>
<evidence type="ECO:0000313" key="3">
    <source>
        <dbReference type="Proteomes" id="UP000003947"/>
    </source>
</evidence>
<dbReference type="STRING" id="864069.MicloDRAFT_00011490"/>
<keyword evidence="1" id="KW-1133">Transmembrane helix</keyword>
<keyword evidence="1" id="KW-0472">Membrane</keyword>
<evidence type="ECO:0000313" key="2">
    <source>
        <dbReference type="EMBL" id="EIM29829.1"/>
    </source>
</evidence>
<evidence type="ECO:0000256" key="1">
    <source>
        <dbReference type="SAM" id="Phobius"/>
    </source>
</evidence>
<gene>
    <name evidence="2" type="ORF">MicloDRAFT_00011490</name>
</gene>
<dbReference type="AlphaFoldDB" id="I4Z0T7"/>
<proteinExistence type="predicted"/>
<sequence>MNQELISIGLILACYLVYRVVIHSGARHTSGDRKVRK</sequence>
<dbReference type="PATRIC" id="fig|864069.3.peg.1274"/>
<organism evidence="2 3">
    <name type="scientific">Microvirga lotononidis</name>
    <dbReference type="NCBI Taxonomy" id="864069"/>
    <lineage>
        <taxon>Bacteria</taxon>
        <taxon>Pseudomonadati</taxon>
        <taxon>Pseudomonadota</taxon>
        <taxon>Alphaproteobacteria</taxon>
        <taxon>Hyphomicrobiales</taxon>
        <taxon>Methylobacteriaceae</taxon>
        <taxon>Microvirga</taxon>
    </lineage>
</organism>
<name>I4Z0T7_9HYPH</name>